<reference evidence="3" key="1">
    <citation type="submission" date="2023-07" db="EMBL/GenBank/DDBJ databases">
        <title>A chromosome-level genome assembly of Lolium multiflorum.</title>
        <authorList>
            <person name="Chen Y."/>
            <person name="Copetti D."/>
            <person name="Kolliker R."/>
            <person name="Studer B."/>
        </authorList>
    </citation>
    <scope>NUCLEOTIDE SEQUENCE</scope>
    <source>
        <strain evidence="3">02402/16</strain>
        <tissue evidence="3">Leaf</tissue>
    </source>
</reference>
<keyword evidence="4" id="KW-1185">Reference proteome</keyword>
<name>A0AAD8WYZ2_LOLMU</name>
<dbReference type="Pfam" id="PF07727">
    <property type="entry name" value="RVT_2"/>
    <property type="match status" value="1"/>
</dbReference>
<dbReference type="InterPro" id="IPR043502">
    <property type="entry name" value="DNA/RNA_pol_sf"/>
</dbReference>
<evidence type="ECO:0000313" key="3">
    <source>
        <dbReference type="EMBL" id="KAK1683686.1"/>
    </source>
</evidence>
<evidence type="ECO:0000259" key="2">
    <source>
        <dbReference type="Pfam" id="PF07727"/>
    </source>
</evidence>
<protein>
    <recommendedName>
        <fullName evidence="2">Reverse transcriptase Ty1/copia-type domain-containing protein</fullName>
    </recommendedName>
</protein>
<evidence type="ECO:0000256" key="1">
    <source>
        <dbReference type="SAM" id="MobiDB-lite"/>
    </source>
</evidence>
<dbReference type="EMBL" id="JAUUTY010000002">
    <property type="protein sequence ID" value="KAK1683686.1"/>
    <property type="molecule type" value="Genomic_DNA"/>
</dbReference>
<proteinExistence type="predicted"/>
<accession>A0AAD8WYZ2</accession>
<gene>
    <name evidence="3" type="ORF">QYE76_044534</name>
</gene>
<comment type="caution">
    <text evidence="3">The sequence shown here is derived from an EMBL/GenBank/DDBJ whole genome shotgun (WGS) entry which is preliminary data.</text>
</comment>
<dbReference type="SUPFAM" id="SSF56672">
    <property type="entry name" value="DNA/RNA polymerases"/>
    <property type="match status" value="1"/>
</dbReference>
<feature type="region of interest" description="Disordered" evidence="1">
    <location>
        <begin position="29"/>
        <end position="52"/>
    </location>
</feature>
<dbReference type="InterPro" id="IPR013103">
    <property type="entry name" value="RVT_2"/>
</dbReference>
<dbReference type="AlphaFoldDB" id="A0AAD8WYZ2"/>
<dbReference type="Proteomes" id="UP001231189">
    <property type="component" value="Unassembled WGS sequence"/>
</dbReference>
<evidence type="ECO:0000313" key="4">
    <source>
        <dbReference type="Proteomes" id="UP001231189"/>
    </source>
</evidence>
<feature type="domain" description="Reverse transcriptase Ty1/copia-type" evidence="2">
    <location>
        <begin position="107"/>
        <end position="285"/>
    </location>
</feature>
<organism evidence="3 4">
    <name type="scientific">Lolium multiflorum</name>
    <name type="common">Italian ryegrass</name>
    <name type="synonym">Lolium perenne subsp. multiflorum</name>
    <dbReference type="NCBI Taxonomy" id="4521"/>
    <lineage>
        <taxon>Eukaryota</taxon>
        <taxon>Viridiplantae</taxon>
        <taxon>Streptophyta</taxon>
        <taxon>Embryophyta</taxon>
        <taxon>Tracheophyta</taxon>
        <taxon>Spermatophyta</taxon>
        <taxon>Magnoliopsida</taxon>
        <taxon>Liliopsida</taxon>
        <taxon>Poales</taxon>
        <taxon>Poaceae</taxon>
        <taxon>BOP clade</taxon>
        <taxon>Pooideae</taxon>
        <taxon>Poodae</taxon>
        <taxon>Poeae</taxon>
        <taxon>Poeae Chloroplast Group 2 (Poeae type)</taxon>
        <taxon>Loliodinae</taxon>
        <taxon>Loliinae</taxon>
        <taxon>Lolium</taxon>
    </lineage>
</organism>
<sequence>MGNFRSGSAPFPRGAIRFAPSIATGREWGASAAASDPSAADQGSSAASSAGSLQTTGSSVAALSDVPSSSGSSASSALVAPVAPVSARPYTRSQHGIVQPKIITDGRVSHVVKAATIRLVLSLAVSRGWHLRQLDVKNAFLHGVLEEEVYMRQPPGYEDPTHKNYICKLKKALYGLKQTPRAWYSRLSSKLYAIGFSASKADTSLFFDNKGGVTIFMLVYVDDIVVASSSEKAVGALLHDLGLDFALKDLGDLHYFLGIEVKKVQDGIILSQEKYANDLLKLVNMAI</sequence>